<comment type="function">
    <text evidence="9">Part of the twin-arginine translocation (Tat) system that transports large folded proteins containing a characteristic twin-arginine motif in their signal peptide across membranes. TatA could form the protein-conducting channel of the Tat system.</text>
</comment>
<dbReference type="InterPro" id="IPR003369">
    <property type="entry name" value="TatA/B/E"/>
</dbReference>
<dbReference type="GO" id="GO:0033281">
    <property type="term" value="C:TAT protein transport complex"/>
    <property type="evidence" value="ECO:0007669"/>
    <property type="project" value="UniProtKB-UniRule"/>
</dbReference>
<dbReference type="GO" id="GO:0008320">
    <property type="term" value="F:protein transmembrane transporter activity"/>
    <property type="evidence" value="ECO:0007669"/>
    <property type="project" value="UniProtKB-UniRule"/>
</dbReference>
<evidence type="ECO:0000256" key="9">
    <source>
        <dbReference type="HAMAP-Rule" id="MF_00236"/>
    </source>
</evidence>
<dbReference type="NCBIfam" id="NF011430">
    <property type="entry name" value="PRK14861.1"/>
    <property type="match status" value="1"/>
</dbReference>
<reference evidence="10 11" key="1">
    <citation type="submission" date="2019-02" db="EMBL/GenBank/DDBJ databases">
        <title>Ureibacillus thermophilus.</title>
        <authorList>
            <person name="Sunny J.S."/>
            <person name="Natarajan A."/>
            <person name="Saleena L.M."/>
        </authorList>
    </citation>
    <scope>NUCLEOTIDE SEQUENCE [LARGE SCALE GENOMIC DNA]</scope>
    <source>
        <strain evidence="10 11">LM102</strain>
    </source>
</reference>
<gene>
    <name evidence="9" type="primary">tatA</name>
    <name evidence="10" type="ORF">DKZ56_00750</name>
</gene>
<keyword evidence="11" id="KW-1185">Reference proteome</keyword>
<feature type="transmembrane region" description="Helical" evidence="9">
    <location>
        <begin position="6"/>
        <end position="24"/>
    </location>
</feature>
<protein>
    <recommendedName>
        <fullName evidence="9">Sec-independent protein translocase protein TatA</fullName>
    </recommendedName>
</protein>
<dbReference type="Pfam" id="PF02416">
    <property type="entry name" value="TatA_B_E"/>
    <property type="match status" value="1"/>
</dbReference>
<evidence type="ECO:0000256" key="1">
    <source>
        <dbReference type="ARBA" id="ARBA00004162"/>
    </source>
</evidence>
<dbReference type="NCBIfam" id="TIGR01411">
    <property type="entry name" value="tatAE"/>
    <property type="match status" value="1"/>
</dbReference>
<evidence type="ECO:0000256" key="2">
    <source>
        <dbReference type="ARBA" id="ARBA00022448"/>
    </source>
</evidence>
<keyword evidence="4 9" id="KW-0812">Transmembrane</keyword>
<comment type="subcellular location">
    <subcellularLocation>
        <location evidence="1 9">Cell membrane</location>
        <topology evidence="1 9">Single-pass membrane protein</topology>
    </subcellularLocation>
</comment>
<dbReference type="PANTHER" id="PTHR42982">
    <property type="entry name" value="SEC-INDEPENDENT PROTEIN TRANSLOCASE PROTEIN TATA"/>
    <property type="match status" value="1"/>
</dbReference>
<proteinExistence type="inferred from homology"/>
<comment type="similarity">
    <text evidence="9">Belongs to the TatA/E family.</text>
</comment>
<keyword evidence="2 9" id="KW-0813">Transport</keyword>
<evidence type="ECO:0000256" key="5">
    <source>
        <dbReference type="ARBA" id="ARBA00022927"/>
    </source>
</evidence>
<evidence type="ECO:0000256" key="3">
    <source>
        <dbReference type="ARBA" id="ARBA00022475"/>
    </source>
</evidence>
<accession>A0A4P6URP0</accession>
<evidence type="ECO:0000256" key="4">
    <source>
        <dbReference type="ARBA" id="ARBA00022692"/>
    </source>
</evidence>
<dbReference type="Proteomes" id="UP000291151">
    <property type="component" value="Chromosome"/>
</dbReference>
<dbReference type="InterPro" id="IPR006312">
    <property type="entry name" value="TatA/E"/>
</dbReference>
<keyword evidence="7 9" id="KW-0811">Translocation</keyword>
<dbReference type="GO" id="GO:0043953">
    <property type="term" value="P:protein transport by the Tat complex"/>
    <property type="evidence" value="ECO:0007669"/>
    <property type="project" value="UniProtKB-UniRule"/>
</dbReference>
<dbReference type="AlphaFoldDB" id="A0A4P6URP0"/>
<dbReference type="EMBL" id="CP036528">
    <property type="protein sequence ID" value="QBK24568.1"/>
    <property type="molecule type" value="Genomic_DNA"/>
</dbReference>
<sequence length="89" mass="9842">MVVHLSAISPTAVVIICVVALIIFGPKKLPEFGRAMGTTLREFKKGTQGLIDETDVAESKKNVIEQTTLQIDQQKNTTETVETKEKEKQ</sequence>
<evidence type="ECO:0000256" key="8">
    <source>
        <dbReference type="ARBA" id="ARBA00023136"/>
    </source>
</evidence>
<keyword evidence="3 9" id="KW-1003">Cell membrane</keyword>
<dbReference type="PANTHER" id="PTHR42982:SF1">
    <property type="entry name" value="SEC-INDEPENDENT PROTEIN TRANSLOCASE PROTEIN TATA"/>
    <property type="match status" value="1"/>
</dbReference>
<evidence type="ECO:0000256" key="6">
    <source>
        <dbReference type="ARBA" id="ARBA00022989"/>
    </source>
</evidence>
<evidence type="ECO:0000256" key="7">
    <source>
        <dbReference type="ARBA" id="ARBA00023010"/>
    </source>
</evidence>
<keyword evidence="5 9" id="KW-0653">Protein transport</keyword>
<dbReference type="HAMAP" id="MF_00236">
    <property type="entry name" value="TatA_E"/>
    <property type="match status" value="1"/>
</dbReference>
<dbReference type="KEGG" id="uth:DKZ56_00750"/>
<dbReference type="Gene3D" id="1.20.5.3310">
    <property type="match status" value="1"/>
</dbReference>
<evidence type="ECO:0000313" key="10">
    <source>
        <dbReference type="EMBL" id="QBK24568.1"/>
    </source>
</evidence>
<name>A0A4P6URP0_9BACL</name>
<comment type="subunit">
    <text evidence="9">Forms a complex with TatC.</text>
</comment>
<organism evidence="10 11">
    <name type="scientific">Ureibacillus thermophilus</name>
    <dbReference type="NCBI Taxonomy" id="367743"/>
    <lineage>
        <taxon>Bacteria</taxon>
        <taxon>Bacillati</taxon>
        <taxon>Bacillota</taxon>
        <taxon>Bacilli</taxon>
        <taxon>Bacillales</taxon>
        <taxon>Caryophanaceae</taxon>
        <taxon>Ureibacillus</taxon>
    </lineage>
</organism>
<keyword evidence="6 9" id="KW-1133">Transmembrane helix</keyword>
<evidence type="ECO:0000313" key="11">
    <source>
        <dbReference type="Proteomes" id="UP000291151"/>
    </source>
</evidence>
<keyword evidence="8 9" id="KW-0472">Membrane</keyword>
<dbReference type="RefSeq" id="WP_208650843.1">
    <property type="nucleotide sequence ID" value="NZ_CP036528.1"/>
</dbReference>